<keyword evidence="1" id="KW-0732">Signal</keyword>
<dbReference type="Gene3D" id="3.20.20.190">
    <property type="entry name" value="Phosphatidylinositol (PI) phosphodiesterase"/>
    <property type="match status" value="2"/>
</dbReference>
<evidence type="ECO:0000313" key="3">
    <source>
        <dbReference type="EMBL" id="QEH38593.1"/>
    </source>
</evidence>
<dbReference type="KEGG" id="agv:OJF2_71970"/>
<name>A0A5B9WDR1_9BACT</name>
<dbReference type="EMBL" id="CP042997">
    <property type="protein sequence ID" value="QEH38593.1"/>
    <property type="molecule type" value="Genomic_DNA"/>
</dbReference>
<protein>
    <submittedName>
        <fullName evidence="3">Glycerophosphoryl diester phosphodiesterase</fullName>
        <ecNumber evidence="3">3.1.4.46</ecNumber>
    </submittedName>
</protein>
<accession>A0A5B9WDR1</accession>
<dbReference type="InterPro" id="IPR017946">
    <property type="entry name" value="PLC-like_Pdiesterase_TIM-brl"/>
</dbReference>
<dbReference type="PANTHER" id="PTHR46211">
    <property type="entry name" value="GLYCEROPHOSPHORYL DIESTER PHOSPHODIESTERASE"/>
    <property type="match status" value="1"/>
</dbReference>
<feature type="domain" description="GP-PDE" evidence="2">
    <location>
        <begin position="264"/>
        <end position="494"/>
    </location>
</feature>
<dbReference type="PANTHER" id="PTHR46211:SF1">
    <property type="entry name" value="GLYCEROPHOSPHODIESTER PHOSPHODIESTERASE, CYTOPLASMIC"/>
    <property type="match status" value="1"/>
</dbReference>
<reference evidence="3 4" key="1">
    <citation type="submission" date="2019-08" db="EMBL/GenBank/DDBJ databases">
        <title>Deep-cultivation of Planctomycetes and their phenomic and genomic characterization uncovers novel biology.</title>
        <authorList>
            <person name="Wiegand S."/>
            <person name="Jogler M."/>
            <person name="Boedeker C."/>
            <person name="Pinto D."/>
            <person name="Vollmers J."/>
            <person name="Rivas-Marin E."/>
            <person name="Kohn T."/>
            <person name="Peeters S.H."/>
            <person name="Heuer A."/>
            <person name="Rast P."/>
            <person name="Oberbeckmann S."/>
            <person name="Bunk B."/>
            <person name="Jeske O."/>
            <person name="Meyerdierks A."/>
            <person name="Storesund J.E."/>
            <person name="Kallscheuer N."/>
            <person name="Luecker S."/>
            <person name="Lage O.M."/>
            <person name="Pohl T."/>
            <person name="Merkel B.J."/>
            <person name="Hornburger P."/>
            <person name="Mueller R.-W."/>
            <person name="Bruemmer F."/>
            <person name="Labrenz M."/>
            <person name="Spormann A.M."/>
            <person name="Op den Camp H."/>
            <person name="Overmann J."/>
            <person name="Amann R."/>
            <person name="Jetten M.S.M."/>
            <person name="Mascher T."/>
            <person name="Medema M.H."/>
            <person name="Devos D.P."/>
            <person name="Kaster A.-K."/>
            <person name="Ovreas L."/>
            <person name="Rohde M."/>
            <person name="Galperin M.Y."/>
            <person name="Jogler C."/>
        </authorList>
    </citation>
    <scope>NUCLEOTIDE SEQUENCE [LARGE SCALE GENOMIC DNA]</scope>
    <source>
        <strain evidence="3 4">OJF2</strain>
    </source>
</reference>
<keyword evidence="4" id="KW-1185">Reference proteome</keyword>
<dbReference type="PROSITE" id="PS51704">
    <property type="entry name" value="GP_PDE"/>
    <property type="match status" value="1"/>
</dbReference>
<dbReference type="GO" id="GO:0008889">
    <property type="term" value="F:glycerophosphodiester phosphodiesterase activity"/>
    <property type="evidence" value="ECO:0007669"/>
    <property type="project" value="UniProtKB-EC"/>
</dbReference>
<dbReference type="RefSeq" id="WP_246196299.1">
    <property type="nucleotide sequence ID" value="NZ_CP042997.1"/>
</dbReference>
<dbReference type="GO" id="GO:0006629">
    <property type="term" value="P:lipid metabolic process"/>
    <property type="evidence" value="ECO:0007669"/>
    <property type="project" value="InterPro"/>
</dbReference>
<proteinExistence type="predicted"/>
<organism evidence="3 4">
    <name type="scientific">Aquisphaera giovannonii</name>
    <dbReference type="NCBI Taxonomy" id="406548"/>
    <lineage>
        <taxon>Bacteria</taxon>
        <taxon>Pseudomonadati</taxon>
        <taxon>Planctomycetota</taxon>
        <taxon>Planctomycetia</taxon>
        <taxon>Isosphaerales</taxon>
        <taxon>Isosphaeraceae</taxon>
        <taxon>Aquisphaera</taxon>
    </lineage>
</organism>
<gene>
    <name evidence="3" type="primary">ugpQ_2</name>
    <name evidence="3" type="ORF">OJF2_71970</name>
</gene>
<evidence type="ECO:0000313" key="4">
    <source>
        <dbReference type="Proteomes" id="UP000324233"/>
    </source>
</evidence>
<dbReference type="SUPFAM" id="SSF51695">
    <property type="entry name" value="PLC-like phosphodiesterases"/>
    <property type="match status" value="2"/>
</dbReference>
<dbReference type="CDD" id="cd08566">
    <property type="entry name" value="GDPD_AtGDE_like"/>
    <property type="match status" value="1"/>
</dbReference>
<feature type="chain" id="PRO_5022972376" evidence="1">
    <location>
        <begin position="20"/>
        <end position="505"/>
    </location>
</feature>
<dbReference type="EC" id="3.1.4.46" evidence="3"/>
<sequence length="505" mass="54696" precursor="true">MRRELLLLALTTTASASPAAAPAAAQPEVVARGGARRQAPEGTASAIERSLSDGVAWVELAVRRTRDGRHVLASEADREGTAADRTLDEWKRLDAGSTFARRFAGSQALTLPEALALAKGRAKVQFAVAAGHVDPARLAREILDAAMQRDVVVAGPIDVLRAVQSTPGGDRIAVAPRWRPDDGGRALAELRPAAVLLHARDATSDRCRGFHDRVVAVVALAEGADDRPETWDRAAAAGADRIVTDFPEQALARGIRRRLGPPRVRISLHRGASQYAPENTLPAFEAAARMGVDLVEFDIRTTRDGVPFLLHDDRLDRTTTGRGPIRDRDAAEVARLDAGAWFGRPFAGAKLPTLDAFLRSVGPGVELYVDAKDVAPEALAAALRGHRLIDRAIVYQQPDYLARLRSIEPALRRMPPLRDATQLDALADRLAPAAFDVPWSNLSKSLVDRCHARGIRVFSDALGWHESERAYRFAIEAGIDVIQTDHPLRVLRTLEHLAVEPPPGP</sequence>
<keyword evidence="3" id="KW-0378">Hydrolase</keyword>
<dbReference type="Proteomes" id="UP000324233">
    <property type="component" value="Chromosome"/>
</dbReference>
<dbReference type="InterPro" id="IPR030395">
    <property type="entry name" value="GP_PDE_dom"/>
</dbReference>
<evidence type="ECO:0000259" key="2">
    <source>
        <dbReference type="PROSITE" id="PS51704"/>
    </source>
</evidence>
<feature type="signal peptide" evidence="1">
    <location>
        <begin position="1"/>
        <end position="19"/>
    </location>
</feature>
<evidence type="ECO:0000256" key="1">
    <source>
        <dbReference type="SAM" id="SignalP"/>
    </source>
</evidence>
<dbReference type="Pfam" id="PF03009">
    <property type="entry name" value="GDPD"/>
    <property type="match status" value="2"/>
</dbReference>
<dbReference type="AlphaFoldDB" id="A0A5B9WDR1"/>